<dbReference type="STRING" id="1576369.SAMN05421753_11582"/>
<dbReference type="EMBL" id="FOQD01000015">
    <property type="protein sequence ID" value="SFJ07939.1"/>
    <property type="molecule type" value="Genomic_DNA"/>
</dbReference>
<dbReference type="InterPro" id="IPR051402">
    <property type="entry name" value="KPR-Related"/>
</dbReference>
<dbReference type="SUPFAM" id="SSF51735">
    <property type="entry name" value="NAD(P)-binding Rossmann-fold domains"/>
    <property type="match status" value="1"/>
</dbReference>
<dbReference type="InterPro" id="IPR013328">
    <property type="entry name" value="6PGD_dom2"/>
</dbReference>
<dbReference type="UniPathway" id="UPA00028">
    <property type="reaction ID" value="UER00004"/>
</dbReference>
<keyword evidence="6 10" id="KW-0521">NADP</keyword>
<evidence type="ECO:0000313" key="14">
    <source>
        <dbReference type="Proteomes" id="UP000199518"/>
    </source>
</evidence>
<evidence type="ECO:0000256" key="9">
    <source>
        <dbReference type="ARBA" id="ARBA00048793"/>
    </source>
</evidence>
<dbReference type="PANTHER" id="PTHR21708:SF26">
    <property type="entry name" value="2-DEHYDROPANTOATE 2-REDUCTASE"/>
    <property type="match status" value="1"/>
</dbReference>
<evidence type="ECO:0000256" key="1">
    <source>
        <dbReference type="ARBA" id="ARBA00002919"/>
    </source>
</evidence>
<evidence type="ECO:0000256" key="7">
    <source>
        <dbReference type="ARBA" id="ARBA00023002"/>
    </source>
</evidence>
<dbReference type="EC" id="1.1.1.169" evidence="4 10"/>
<keyword evidence="7 10" id="KW-0560">Oxidoreductase</keyword>
<accession>A0A1I3NFJ3</accession>
<evidence type="ECO:0000256" key="2">
    <source>
        <dbReference type="ARBA" id="ARBA00004994"/>
    </source>
</evidence>
<dbReference type="NCBIfam" id="TIGR00745">
    <property type="entry name" value="apbA_panE"/>
    <property type="match status" value="1"/>
</dbReference>
<keyword evidence="14" id="KW-1185">Reference proteome</keyword>
<dbReference type="SUPFAM" id="SSF48179">
    <property type="entry name" value="6-phosphogluconate dehydrogenase C-terminal domain-like"/>
    <property type="match status" value="1"/>
</dbReference>
<dbReference type="GO" id="GO:0008677">
    <property type="term" value="F:2-dehydropantoate 2-reductase activity"/>
    <property type="evidence" value="ECO:0007669"/>
    <property type="project" value="UniProtKB-EC"/>
</dbReference>
<evidence type="ECO:0000313" key="13">
    <source>
        <dbReference type="EMBL" id="SFJ07939.1"/>
    </source>
</evidence>
<dbReference type="Pfam" id="PF08546">
    <property type="entry name" value="ApbA_C"/>
    <property type="match status" value="1"/>
</dbReference>
<protein>
    <recommendedName>
        <fullName evidence="5 10">2-dehydropantoate 2-reductase</fullName>
        <ecNumber evidence="4 10">1.1.1.169</ecNumber>
    </recommendedName>
    <alternativeName>
        <fullName evidence="8 10">Ketopantoate reductase</fullName>
    </alternativeName>
</protein>
<dbReference type="Gene3D" id="1.10.1040.10">
    <property type="entry name" value="N-(1-d-carboxylethyl)-l-norvaline Dehydrogenase, domain 2"/>
    <property type="match status" value="1"/>
</dbReference>
<dbReference type="GO" id="GO:0015940">
    <property type="term" value="P:pantothenate biosynthetic process"/>
    <property type="evidence" value="ECO:0007669"/>
    <property type="project" value="UniProtKB-UniPathway"/>
</dbReference>
<proteinExistence type="inferred from homology"/>
<dbReference type="Proteomes" id="UP000199518">
    <property type="component" value="Unassembled WGS sequence"/>
</dbReference>
<dbReference type="GO" id="GO:0005737">
    <property type="term" value="C:cytoplasm"/>
    <property type="evidence" value="ECO:0007669"/>
    <property type="project" value="TreeGrafter"/>
</dbReference>
<feature type="domain" description="Ketopantoate reductase C-terminal" evidence="12">
    <location>
        <begin position="178"/>
        <end position="279"/>
    </location>
</feature>
<dbReference type="RefSeq" id="WP_092053406.1">
    <property type="nucleotide sequence ID" value="NZ_FOQD01000015.1"/>
</dbReference>
<gene>
    <name evidence="13" type="ORF">SAMN05421753_11582</name>
</gene>
<evidence type="ECO:0000256" key="5">
    <source>
        <dbReference type="ARBA" id="ARBA00019465"/>
    </source>
</evidence>
<reference evidence="14" key="1">
    <citation type="submission" date="2016-10" db="EMBL/GenBank/DDBJ databases">
        <authorList>
            <person name="Varghese N."/>
            <person name="Submissions S."/>
        </authorList>
    </citation>
    <scope>NUCLEOTIDE SEQUENCE [LARGE SCALE GENOMIC DNA]</scope>
    <source>
        <strain evidence="14">DSM 26348</strain>
    </source>
</reference>
<dbReference type="FunFam" id="3.40.50.720:FF:000307">
    <property type="entry name" value="2-dehydropantoate 2-reductase"/>
    <property type="match status" value="1"/>
</dbReference>
<evidence type="ECO:0000256" key="6">
    <source>
        <dbReference type="ARBA" id="ARBA00022857"/>
    </source>
</evidence>
<comment type="catalytic activity">
    <reaction evidence="9 10">
        <text>(R)-pantoate + NADP(+) = 2-dehydropantoate + NADPH + H(+)</text>
        <dbReference type="Rhea" id="RHEA:16233"/>
        <dbReference type="ChEBI" id="CHEBI:11561"/>
        <dbReference type="ChEBI" id="CHEBI:15378"/>
        <dbReference type="ChEBI" id="CHEBI:15980"/>
        <dbReference type="ChEBI" id="CHEBI:57783"/>
        <dbReference type="ChEBI" id="CHEBI:58349"/>
        <dbReference type="EC" id="1.1.1.169"/>
    </reaction>
</comment>
<dbReference type="InterPro" id="IPR003710">
    <property type="entry name" value="ApbA"/>
</dbReference>
<evidence type="ECO:0000256" key="3">
    <source>
        <dbReference type="ARBA" id="ARBA00007870"/>
    </source>
</evidence>
<evidence type="ECO:0000256" key="4">
    <source>
        <dbReference type="ARBA" id="ARBA00013014"/>
    </source>
</evidence>
<comment type="function">
    <text evidence="1 10">Catalyzes the NADPH-dependent reduction of ketopantoate into pantoic acid.</text>
</comment>
<keyword evidence="10" id="KW-0566">Pantothenate biosynthesis</keyword>
<dbReference type="OrthoDB" id="9800163at2"/>
<dbReference type="InterPro" id="IPR008927">
    <property type="entry name" value="6-PGluconate_DH-like_C_sf"/>
</dbReference>
<evidence type="ECO:0000256" key="10">
    <source>
        <dbReference type="RuleBase" id="RU362068"/>
    </source>
</evidence>
<feature type="domain" description="Ketopantoate reductase N-terminal" evidence="11">
    <location>
        <begin position="3"/>
        <end position="143"/>
    </location>
</feature>
<dbReference type="InterPro" id="IPR013332">
    <property type="entry name" value="KPR_N"/>
</dbReference>
<organism evidence="13 14">
    <name type="scientific">Planctomicrobium piriforme</name>
    <dbReference type="NCBI Taxonomy" id="1576369"/>
    <lineage>
        <taxon>Bacteria</taxon>
        <taxon>Pseudomonadati</taxon>
        <taxon>Planctomycetota</taxon>
        <taxon>Planctomycetia</taxon>
        <taxon>Planctomycetales</taxon>
        <taxon>Planctomycetaceae</taxon>
        <taxon>Planctomicrobium</taxon>
    </lineage>
</organism>
<dbReference type="AlphaFoldDB" id="A0A1I3NFJ3"/>
<sequence>MRILVLGAGAIGGYFGGRLLDAGRDVTFLVRPERAKKLSKQGLSIQSASGDLHLTAPKTLLKENLREQFDLVILSCKAYDLDSSIDAIAPAIGPQTAVLPLLNGMRHLEVLDERLGSQHVLGGTCFISTRLEPNGSILHLSDVHIVRFGTRSPEQNDMATNVSAALSGAGFEALQCENILLDMWEKWIFLASMAGLTCLLRGTIGDVAAADGTDVAKALLDECREIATAAGYPPRPEAYQFALERLTAPGSPIAASMLGDLERGGPTEGEHVLGDLLRRRKNPASPDLSLLRLATLHLRTGQIRSSK</sequence>
<dbReference type="Pfam" id="PF02558">
    <property type="entry name" value="ApbA"/>
    <property type="match status" value="1"/>
</dbReference>
<name>A0A1I3NFJ3_9PLAN</name>
<dbReference type="PANTHER" id="PTHR21708">
    <property type="entry name" value="PROBABLE 2-DEHYDROPANTOATE 2-REDUCTASE"/>
    <property type="match status" value="1"/>
</dbReference>
<evidence type="ECO:0000256" key="8">
    <source>
        <dbReference type="ARBA" id="ARBA00032024"/>
    </source>
</evidence>
<dbReference type="InterPro" id="IPR013752">
    <property type="entry name" value="KPA_reductase"/>
</dbReference>
<comment type="pathway">
    <text evidence="2 10">Cofactor biosynthesis; (R)-pantothenate biosynthesis; (R)-pantoate from 3-methyl-2-oxobutanoate: step 2/2.</text>
</comment>
<dbReference type="Gene3D" id="3.40.50.720">
    <property type="entry name" value="NAD(P)-binding Rossmann-like Domain"/>
    <property type="match status" value="1"/>
</dbReference>
<evidence type="ECO:0000259" key="12">
    <source>
        <dbReference type="Pfam" id="PF08546"/>
    </source>
</evidence>
<dbReference type="InterPro" id="IPR036291">
    <property type="entry name" value="NAD(P)-bd_dom_sf"/>
</dbReference>
<comment type="similarity">
    <text evidence="3 10">Belongs to the ketopantoate reductase family.</text>
</comment>
<evidence type="ECO:0000259" key="11">
    <source>
        <dbReference type="Pfam" id="PF02558"/>
    </source>
</evidence>